<comment type="caution">
    <text evidence="3">The sequence shown here is derived from an EMBL/GenBank/DDBJ whole genome shotgun (WGS) entry which is preliminary data.</text>
</comment>
<evidence type="ECO:0000256" key="2">
    <source>
        <dbReference type="SAM" id="Phobius"/>
    </source>
</evidence>
<feature type="transmembrane region" description="Helical" evidence="2">
    <location>
        <begin position="21"/>
        <end position="41"/>
    </location>
</feature>
<dbReference type="Proteomes" id="UP000004840">
    <property type="component" value="Unassembled WGS sequence"/>
</dbReference>
<protein>
    <submittedName>
        <fullName evidence="3">Uncharacterized protein</fullName>
    </submittedName>
</protein>
<keyword evidence="1" id="KW-0175">Coiled coil</keyword>
<feature type="transmembrane region" description="Helical" evidence="2">
    <location>
        <begin position="47"/>
        <end position="65"/>
    </location>
</feature>
<proteinExistence type="predicted"/>
<evidence type="ECO:0000313" key="3">
    <source>
        <dbReference type="EMBL" id="CCE54221.1"/>
    </source>
</evidence>
<dbReference type="EMBL" id="CAFW01000015">
    <property type="protein sequence ID" value="CCE54221.1"/>
    <property type="molecule type" value="Genomic_DNA"/>
</dbReference>
<evidence type="ECO:0000256" key="1">
    <source>
        <dbReference type="SAM" id="Coils"/>
    </source>
</evidence>
<feature type="coiled-coil region" evidence="1">
    <location>
        <begin position="133"/>
        <end position="160"/>
    </location>
</feature>
<keyword evidence="2" id="KW-0812">Transmembrane</keyword>
<accession>G7HVK6</accession>
<evidence type="ECO:0000313" key="4">
    <source>
        <dbReference type="Proteomes" id="UP000004840"/>
    </source>
</evidence>
<dbReference type="AlphaFoldDB" id="G7HVK6"/>
<reference evidence="3 4" key="1">
    <citation type="journal article" date="2012" name="J. Bacteriol.">
        <title>Genome Sequence of Corynebacterium casei UCMA 3821, Isolated from a Smear-Ripened Cheese.</title>
        <authorList>
            <person name="Monnet C."/>
            <person name="Loux V."/>
            <person name="Bento P."/>
            <person name="Gibrat J.F."/>
            <person name="Straub C."/>
            <person name="Bonnarme P."/>
            <person name="Landaud S."/>
            <person name="Irlinger F."/>
        </authorList>
    </citation>
    <scope>NUCLEOTIDE SEQUENCE [LARGE SCALE GENOMIC DNA]</scope>
    <source>
        <strain evidence="3 4">UCMA 3821</strain>
    </source>
</reference>
<name>G7HVK6_9CORY</name>
<keyword evidence="2" id="KW-0472">Membrane</keyword>
<organism evidence="3 4">
    <name type="scientific">Corynebacterium casei UCMA 3821</name>
    <dbReference type="NCBI Taxonomy" id="1110505"/>
    <lineage>
        <taxon>Bacteria</taxon>
        <taxon>Bacillati</taxon>
        <taxon>Actinomycetota</taxon>
        <taxon>Actinomycetes</taxon>
        <taxon>Mycobacteriales</taxon>
        <taxon>Corynebacteriaceae</taxon>
        <taxon>Corynebacterium</taxon>
    </lineage>
</organism>
<keyword evidence="2" id="KW-1133">Transmembrane helix</keyword>
<sequence length="197" mass="22399">MLLRLRRLRRSLVMQWGPSGFTSRQRTIFGSIAIVVAAFVVLSVLRLPGVIICLIILPIALFMLYSRPDASEQKTLRSSISLSADDIQDVVDEYEHFAHSVDTAAIADRTLHRPALMDTECEDPAVEQFHYQLSTAKRYLRRLDARLAKANMETSEFEQLLKITDQRALELKESWLVARRAALALGPNYRRDIEGEA</sequence>
<gene>
    <name evidence="3" type="ORF">CCAS_03055</name>
</gene>